<organism evidence="2">
    <name type="scientific">Myoviridae sp. ctIty1</name>
    <dbReference type="NCBI Taxonomy" id="2827673"/>
    <lineage>
        <taxon>Viruses</taxon>
        <taxon>Duplodnaviria</taxon>
        <taxon>Heunggongvirae</taxon>
        <taxon>Uroviricota</taxon>
        <taxon>Caudoviricetes</taxon>
    </lineage>
</organism>
<evidence type="ECO:0000313" key="2">
    <source>
        <dbReference type="EMBL" id="DAF62267.1"/>
    </source>
</evidence>
<name>A0A8S5TGU8_9CAUD</name>
<accession>A0A8S5TGU8</accession>
<protein>
    <submittedName>
        <fullName evidence="2">Uncharacterized protein</fullName>
    </submittedName>
</protein>
<sequence length="264" mass="29373">MAFGNFDNQQQSSPTVYGYSFFNKESIIDKTMISFSMWRNNLKISISPVIESENGETRYDTKNGISVYLTPQKAKMFEALINQFLQASKEEQQALTQGNIGVASGNNLITVEDPEVVYGKPEAGIVISIKKLNENGQIEQAYSYETRKGFYNAIVGFDPKTAGYTQDFDHFNTLELEMISLQLREYYTAMSNAQAYSNISHTQPYLNKIAAKLGVDLDSNYNGGYKNKSYFNNGGGNNQATHTSAGTTESIQSSELDSIMGSMQ</sequence>
<reference evidence="2" key="1">
    <citation type="journal article" date="2021" name="Proc. Natl. Acad. Sci. U.S.A.">
        <title>A Catalog of Tens of Thousands of Viruses from Human Metagenomes Reveals Hidden Associations with Chronic Diseases.</title>
        <authorList>
            <person name="Tisza M.J."/>
            <person name="Buck C.B."/>
        </authorList>
    </citation>
    <scope>NUCLEOTIDE SEQUENCE</scope>
    <source>
        <strain evidence="2">CtIty1</strain>
    </source>
</reference>
<proteinExistence type="predicted"/>
<evidence type="ECO:0000256" key="1">
    <source>
        <dbReference type="SAM" id="MobiDB-lite"/>
    </source>
</evidence>
<dbReference type="EMBL" id="BK032823">
    <property type="protein sequence ID" value="DAF62267.1"/>
    <property type="molecule type" value="Genomic_DNA"/>
</dbReference>
<feature type="region of interest" description="Disordered" evidence="1">
    <location>
        <begin position="236"/>
        <end position="264"/>
    </location>
</feature>
<feature type="compositionally biased region" description="Polar residues" evidence="1">
    <location>
        <begin position="238"/>
        <end position="264"/>
    </location>
</feature>